<dbReference type="Proteomes" id="UP001314229">
    <property type="component" value="Unassembled WGS sequence"/>
</dbReference>
<protein>
    <submittedName>
        <fullName evidence="2">Uncharacterized protein</fullName>
    </submittedName>
</protein>
<evidence type="ECO:0000313" key="2">
    <source>
        <dbReference type="EMBL" id="CAK6984639.1"/>
    </source>
</evidence>
<dbReference type="AlphaFoldDB" id="A0AAV1QM50"/>
<name>A0AAV1QM50_SCOSC</name>
<feature type="region of interest" description="Disordered" evidence="1">
    <location>
        <begin position="218"/>
        <end position="238"/>
    </location>
</feature>
<comment type="caution">
    <text evidence="2">The sequence shown here is derived from an EMBL/GenBank/DDBJ whole genome shotgun (WGS) entry which is preliminary data.</text>
</comment>
<gene>
    <name evidence="2" type="ORF">FSCOSCO3_A000187</name>
</gene>
<organism evidence="2 3">
    <name type="scientific">Scomber scombrus</name>
    <name type="common">Atlantic mackerel</name>
    <name type="synonym">Scomber vernalis</name>
    <dbReference type="NCBI Taxonomy" id="13677"/>
    <lineage>
        <taxon>Eukaryota</taxon>
        <taxon>Metazoa</taxon>
        <taxon>Chordata</taxon>
        <taxon>Craniata</taxon>
        <taxon>Vertebrata</taxon>
        <taxon>Euteleostomi</taxon>
        <taxon>Actinopterygii</taxon>
        <taxon>Neopterygii</taxon>
        <taxon>Teleostei</taxon>
        <taxon>Neoteleostei</taxon>
        <taxon>Acanthomorphata</taxon>
        <taxon>Pelagiaria</taxon>
        <taxon>Scombriformes</taxon>
        <taxon>Scombridae</taxon>
        <taxon>Scomber</taxon>
    </lineage>
</organism>
<feature type="region of interest" description="Disordered" evidence="1">
    <location>
        <begin position="1"/>
        <end position="54"/>
    </location>
</feature>
<sequence>MKNKVISNPILPAAGVRRSNAADGGAGSPSGGYHDDRTSNPGKPGRVLSDHNTPSNALMRCRRPFVMGTFNACTVREEARLVELAHCAEEWGVEILGVQEHGRVHTDDQIVYHKVERCTFITSSAWRNEAQAAQGEKQYGEAWRVINEMTGRKRTKEGQVEGHSPVERMATWFNHFRSLLGSTADGAGEEIPSVLQNLDINDGPFTVTELARAKATVRAGKSAGPDGTPRGFKELWPR</sequence>
<accession>A0AAV1QM50</accession>
<keyword evidence="3" id="KW-1185">Reference proteome</keyword>
<reference evidence="2 3" key="1">
    <citation type="submission" date="2024-01" db="EMBL/GenBank/DDBJ databases">
        <authorList>
            <person name="Alioto T."/>
            <person name="Alioto T."/>
            <person name="Gomez Garrido J."/>
        </authorList>
    </citation>
    <scope>NUCLEOTIDE SEQUENCE [LARGE SCALE GENOMIC DNA]</scope>
</reference>
<evidence type="ECO:0000256" key="1">
    <source>
        <dbReference type="SAM" id="MobiDB-lite"/>
    </source>
</evidence>
<dbReference type="EMBL" id="CAWUFR010002026">
    <property type="protein sequence ID" value="CAK6984639.1"/>
    <property type="molecule type" value="Genomic_DNA"/>
</dbReference>
<evidence type="ECO:0000313" key="3">
    <source>
        <dbReference type="Proteomes" id="UP001314229"/>
    </source>
</evidence>
<proteinExistence type="predicted"/>